<dbReference type="Proteomes" id="UP000204221">
    <property type="component" value="Chromosome"/>
</dbReference>
<dbReference type="EMBL" id="CP022521">
    <property type="protein sequence ID" value="ASO19883.1"/>
    <property type="molecule type" value="Genomic_DNA"/>
</dbReference>
<dbReference type="InterPro" id="IPR036812">
    <property type="entry name" value="NAD(P)_OxRdtase_dom_sf"/>
</dbReference>
<dbReference type="PANTHER" id="PTHR42686">
    <property type="entry name" value="GH17980P-RELATED"/>
    <property type="match status" value="1"/>
</dbReference>
<evidence type="ECO:0000313" key="1">
    <source>
        <dbReference type="EMBL" id="ASO19883.1"/>
    </source>
</evidence>
<dbReference type="AlphaFoldDB" id="A0A221W2F4"/>
<dbReference type="GO" id="GO:0047834">
    <property type="term" value="F:D-threo-aldose 1-dehydrogenase activity"/>
    <property type="evidence" value="ECO:0007669"/>
    <property type="project" value="UniProtKB-EC"/>
</dbReference>
<dbReference type="KEGG" id="ahg:AHOG_11200"/>
<gene>
    <name evidence="1" type="primary">fdh</name>
    <name evidence="1" type="ORF">AHOG_11200</name>
</gene>
<dbReference type="SUPFAM" id="SSF51430">
    <property type="entry name" value="NAD(P)-linked oxidoreductase"/>
    <property type="match status" value="1"/>
</dbReference>
<keyword evidence="2" id="KW-1185">Reference proteome</keyword>
<dbReference type="PANTHER" id="PTHR42686:SF1">
    <property type="entry name" value="GH17980P-RELATED"/>
    <property type="match status" value="1"/>
</dbReference>
<protein>
    <submittedName>
        <fullName evidence="1">D-threo-aldose 1-dehydrogenase</fullName>
        <ecNumber evidence="1">1.1.1.122</ecNumber>
    </submittedName>
</protein>
<dbReference type="CDD" id="cd19152">
    <property type="entry name" value="AKR_AKR15A"/>
    <property type="match status" value="1"/>
</dbReference>
<dbReference type="Pfam" id="PF00248">
    <property type="entry name" value="Aldo_ket_red"/>
    <property type="match status" value="1"/>
</dbReference>
<dbReference type="EC" id="1.1.1.122" evidence="1"/>
<keyword evidence="1" id="KW-0560">Oxidoreductase</keyword>
<organism evidence="1 2">
    <name type="scientific">Actinoalloteichus hoggarensis</name>
    <dbReference type="NCBI Taxonomy" id="1470176"/>
    <lineage>
        <taxon>Bacteria</taxon>
        <taxon>Bacillati</taxon>
        <taxon>Actinomycetota</taxon>
        <taxon>Actinomycetes</taxon>
        <taxon>Pseudonocardiales</taxon>
        <taxon>Pseudonocardiaceae</taxon>
        <taxon>Actinoalloteichus</taxon>
    </lineage>
</organism>
<dbReference type="GO" id="GO:0005829">
    <property type="term" value="C:cytosol"/>
    <property type="evidence" value="ECO:0007669"/>
    <property type="project" value="TreeGrafter"/>
</dbReference>
<proteinExistence type="predicted"/>
<dbReference type="InterPro" id="IPR023210">
    <property type="entry name" value="NADP_OxRdtase_dom"/>
</dbReference>
<reference evidence="1 2" key="1">
    <citation type="submission" date="2017-07" db="EMBL/GenBank/DDBJ databases">
        <title>Complete genome sequence of Actinoalloteichus hoggarensis DSM 45943, type strain of Actinoalloteichus hoggarensis.</title>
        <authorList>
            <person name="Ruckert C."/>
            <person name="Nouioui I."/>
            <person name="Willmese J."/>
            <person name="van Wezel G."/>
            <person name="Klenk H.-P."/>
            <person name="Kalinowski J."/>
            <person name="Zotchev S.B."/>
        </authorList>
    </citation>
    <scope>NUCLEOTIDE SEQUENCE [LARGE SCALE GENOMIC DNA]</scope>
    <source>
        <strain evidence="1 2">DSM 45943</strain>
    </source>
</reference>
<name>A0A221W2F4_9PSEU</name>
<evidence type="ECO:0000313" key="2">
    <source>
        <dbReference type="Proteomes" id="UP000204221"/>
    </source>
</evidence>
<accession>A0A221W2F4</accession>
<dbReference type="InterPro" id="IPR020471">
    <property type="entry name" value="AKR"/>
</dbReference>
<dbReference type="Gene3D" id="3.20.20.100">
    <property type="entry name" value="NADP-dependent oxidoreductase domain"/>
    <property type="match status" value="1"/>
</dbReference>
<sequence length="344" mass="36222">MSGPGGRADSAGRTDRAVLGRGDVRVGPLGLGCAALGNLFAALPDDQASATVDAAWEAGIRTFDTAPHYGLGLSERRLGAALRDRPRDEYVLSTKVGRLLDPAPAGAEASRDQEGFDVPATHRRRWDFSAEGVRRSLADSLDRLGLDRIDVVLLHDPDDHLDWAVREAYPALRDLRAAGLVGAIGAGMNSASALTGLVEECDLDVVLVAGRYTVLEQGALDRLLPACVRRGTSVLVGGVFNSGLLAADRPGPDATYDYATAPTELIERARRIADVCERHGARLPQAALRLPLAHPAVAGVLVGARSPDEIVHDVALAAEPVPTGCWAELKAAGLLRADVPVPEE</sequence>